<accession>A0A6I1FG95</accession>
<comment type="caution">
    <text evidence="2">The sequence shown here is derived from an EMBL/GenBank/DDBJ whole genome shotgun (WGS) entry which is preliminary data.</text>
</comment>
<sequence length="118" mass="13165">MKKKTMSYVMSSALSLSILGSSPSMTAAGPTTTKAEMASYKYREGQQMKRIRDFSDVIREQAEVFGIDSDGKDVETMAKEVREAKLKHQAASFGISTFNKDVQTIKREIRAAQLHAKR</sequence>
<reference evidence="2 3" key="1">
    <citation type="submission" date="2019-10" db="EMBL/GenBank/DDBJ databases">
        <title>Bacillus aerolatum sp. nov., isolated from bioaerosol of sport playgrounds.</title>
        <authorList>
            <person name="Chen P."/>
            <person name="Zhang G."/>
        </authorList>
    </citation>
    <scope>NUCLEOTIDE SEQUENCE [LARGE SCALE GENOMIC DNA]</scope>
    <source>
        <strain evidence="2 3">CX253</strain>
    </source>
</reference>
<feature type="chain" id="PRO_5038459113" evidence="1">
    <location>
        <begin position="27"/>
        <end position="118"/>
    </location>
</feature>
<evidence type="ECO:0000256" key="1">
    <source>
        <dbReference type="SAM" id="SignalP"/>
    </source>
</evidence>
<evidence type="ECO:0000313" key="3">
    <source>
        <dbReference type="Proteomes" id="UP000429595"/>
    </source>
</evidence>
<proteinExistence type="predicted"/>
<keyword evidence="3" id="KW-1185">Reference proteome</keyword>
<keyword evidence="1" id="KW-0732">Signal</keyword>
<evidence type="ECO:0000313" key="2">
    <source>
        <dbReference type="EMBL" id="KAB7707204.1"/>
    </source>
</evidence>
<protein>
    <submittedName>
        <fullName evidence="2">Uncharacterized protein</fullName>
    </submittedName>
</protein>
<feature type="signal peptide" evidence="1">
    <location>
        <begin position="1"/>
        <end position="26"/>
    </location>
</feature>
<gene>
    <name evidence="2" type="ORF">F9802_09360</name>
</gene>
<dbReference type="RefSeq" id="WP_152151233.1">
    <property type="nucleotide sequence ID" value="NZ_WEIO01000004.1"/>
</dbReference>
<organism evidence="2 3">
    <name type="scientific">Bacillus aerolatus</name>
    <dbReference type="NCBI Taxonomy" id="2653354"/>
    <lineage>
        <taxon>Bacteria</taxon>
        <taxon>Bacillati</taxon>
        <taxon>Bacillota</taxon>
        <taxon>Bacilli</taxon>
        <taxon>Bacillales</taxon>
        <taxon>Bacillaceae</taxon>
        <taxon>Bacillus</taxon>
    </lineage>
</organism>
<dbReference type="AlphaFoldDB" id="A0A6I1FG95"/>
<name>A0A6I1FG95_9BACI</name>
<dbReference type="EMBL" id="WEIO01000004">
    <property type="protein sequence ID" value="KAB7707204.1"/>
    <property type="molecule type" value="Genomic_DNA"/>
</dbReference>
<dbReference type="Proteomes" id="UP000429595">
    <property type="component" value="Unassembled WGS sequence"/>
</dbReference>